<accession>A0A934SND4</accession>
<proteinExistence type="predicted"/>
<evidence type="ECO:0000313" key="2">
    <source>
        <dbReference type="Proteomes" id="UP000636458"/>
    </source>
</evidence>
<dbReference type="Pfam" id="PF00805">
    <property type="entry name" value="Pentapeptide"/>
    <property type="match status" value="1"/>
</dbReference>
<keyword evidence="2" id="KW-1185">Reference proteome</keyword>
<comment type="caution">
    <text evidence="1">The sequence shown here is derived from an EMBL/GenBank/DDBJ whole genome shotgun (WGS) entry which is preliminary data.</text>
</comment>
<organism evidence="1 2">
    <name type="scientific">Lacisediminihabitans changchengi</name>
    <dbReference type="NCBI Taxonomy" id="2787634"/>
    <lineage>
        <taxon>Bacteria</taxon>
        <taxon>Bacillati</taxon>
        <taxon>Actinomycetota</taxon>
        <taxon>Actinomycetes</taxon>
        <taxon>Micrococcales</taxon>
        <taxon>Microbacteriaceae</taxon>
        <taxon>Lacisediminihabitans</taxon>
    </lineage>
</organism>
<dbReference type="AlphaFoldDB" id="A0A934SND4"/>
<gene>
    <name evidence="1" type="ORF">IV501_00185</name>
</gene>
<protein>
    <submittedName>
        <fullName evidence="1">Pentapeptide repeat-containing protein</fullName>
    </submittedName>
</protein>
<name>A0A934SND4_9MICO</name>
<dbReference type="RefSeq" id="WP_200554408.1">
    <property type="nucleotide sequence ID" value="NZ_JAEPES010000001.1"/>
</dbReference>
<evidence type="ECO:0000313" key="1">
    <source>
        <dbReference type="EMBL" id="MBK4346040.1"/>
    </source>
</evidence>
<sequence>MTNAPRLSFTAPRVEDAVADELFAGDDYEGMRFSVADFGEFDLTGTTFRECELASVTLSEAGMRGTRFIESLITASFAPVLRAPRSTWRDSLVESPRWGSAELFDSELRMLHIRGGKIDYLNLRGSTLSDVLIEDCVITDLDLGGATTTRVALKNCRIDTIDLTRATNVDLDLRGSDFAALNGLDGARGVVIDEGQLSLLAPLLAGQLGIVVE</sequence>
<reference evidence="1" key="1">
    <citation type="submission" date="2021-01" db="EMBL/GenBank/DDBJ databases">
        <title>Lacisediminihabitans sp. nov. strain G11-30, isolated from Antarctic Soil.</title>
        <authorList>
            <person name="Li J."/>
        </authorList>
    </citation>
    <scope>NUCLEOTIDE SEQUENCE</scope>
    <source>
        <strain evidence="1">G11-30</strain>
    </source>
</reference>
<dbReference type="Gene3D" id="2.160.20.80">
    <property type="entry name" value="E3 ubiquitin-protein ligase SopA"/>
    <property type="match status" value="1"/>
</dbReference>
<dbReference type="SUPFAM" id="SSF141571">
    <property type="entry name" value="Pentapeptide repeat-like"/>
    <property type="match status" value="1"/>
</dbReference>
<dbReference type="EMBL" id="JAEPES010000001">
    <property type="protein sequence ID" value="MBK4346040.1"/>
    <property type="molecule type" value="Genomic_DNA"/>
</dbReference>
<dbReference type="Proteomes" id="UP000636458">
    <property type="component" value="Unassembled WGS sequence"/>
</dbReference>
<dbReference type="InterPro" id="IPR001646">
    <property type="entry name" value="5peptide_repeat"/>
</dbReference>